<dbReference type="PANTHER" id="PTHR38340:SF1">
    <property type="entry name" value="S-LAYER PROTEIN"/>
    <property type="match status" value="1"/>
</dbReference>
<name>A0A9X1LAI1_9PROT</name>
<reference evidence="4" key="1">
    <citation type="submission" date="2021-10" db="EMBL/GenBank/DDBJ databases">
        <title>Roseicella aerolatum sp. nov., isolated from aerosols of e-waste dismantling site.</title>
        <authorList>
            <person name="Qin T."/>
        </authorList>
    </citation>
    <scope>NUCLEOTIDE SEQUENCE</scope>
    <source>
        <strain evidence="4">GB24</strain>
    </source>
</reference>
<evidence type="ECO:0000256" key="2">
    <source>
        <dbReference type="ARBA" id="ARBA00022525"/>
    </source>
</evidence>
<dbReference type="Proteomes" id="UP001139311">
    <property type="component" value="Unassembled WGS sequence"/>
</dbReference>
<dbReference type="Gene3D" id="2.150.10.10">
    <property type="entry name" value="Serralysin-like metalloprotease, C-terminal"/>
    <property type="match status" value="2"/>
</dbReference>
<dbReference type="PANTHER" id="PTHR38340">
    <property type="entry name" value="S-LAYER PROTEIN"/>
    <property type="match status" value="1"/>
</dbReference>
<feature type="region of interest" description="Disordered" evidence="3">
    <location>
        <begin position="1"/>
        <end position="36"/>
    </location>
</feature>
<keyword evidence="5" id="KW-1185">Reference proteome</keyword>
<evidence type="ECO:0000313" key="4">
    <source>
        <dbReference type="EMBL" id="MCB4824996.1"/>
    </source>
</evidence>
<dbReference type="SUPFAM" id="SSF51120">
    <property type="entry name" value="beta-Roll"/>
    <property type="match status" value="1"/>
</dbReference>
<dbReference type="Pfam" id="PF00353">
    <property type="entry name" value="HemolysinCabind"/>
    <property type="match status" value="6"/>
</dbReference>
<dbReference type="InterPro" id="IPR050557">
    <property type="entry name" value="RTX_toxin/Mannuronan_C5-epim"/>
</dbReference>
<dbReference type="InterPro" id="IPR011049">
    <property type="entry name" value="Serralysin-like_metalloprot_C"/>
</dbReference>
<organism evidence="4 5">
    <name type="scientific">Roseicella aerolata</name>
    <dbReference type="NCBI Taxonomy" id="2883479"/>
    <lineage>
        <taxon>Bacteria</taxon>
        <taxon>Pseudomonadati</taxon>
        <taxon>Pseudomonadota</taxon>
        <taxon>Alphaproteobacteria</taxon>
        <taxon>Acetobacterales</taxon>
        <taxon>Roseomonadaceae</taxon>
        <taxon>Roseicella</taxon>
    </lineage>
</organism>
<comment type="subcellular location">
    <subcellularLocation>
        <location evidence="1">Secreted</location>
    </subcellularLocation>
</comment>
<dbReference type="GO" id="GO:0005576">
    <property type="term" value="C:extracellular region"/>
    <property type="evidence" value="ECO:0007669"/>
    <property type="project" value="UniProtKB-SubCell"/>
</dbReference>
<evidence type="ECO:0008006" key="6">
    <source>
        <dbReference type="Google" id="ProtNLM"/>
    </source>
</evidence>
<dbReference type="AlphaFoldDB" id="A0A9X1LAI1"/>
<dbReference type="RefSeq" id="WP_226613619.1">
    <property type="nucleotide sequence ID" value="NZ_JAJAQI010000060.1"/>
</dbReference>
<gene>
    <name evidence="4" type="ORF">LHA35_25045</name>
</gene>
<dbReference type="InterPro" id="IPR001343">
    <property type="entry name" value="Hemolysn_Ca-bd"/>
</dbReference>
<evidence type="ECO:0000256" key="1">
    <source>
        <dbReference type="ARBA" id="ARBA00004613"/>
    </source>
</evidence>
<evidence type="ECO:0000313" key="5">
    <source>
        <dbReference type="Proteomes" id="UP001139311"/>
    </source>
</evidence>
<comment type="caution">
    <text evidence="4">The sequence shown here is derived from an EMBL/GenBank/DDBJ whole genome shotgun (WGS) entry which is preliminary data.</text>
</comment>
<accession>A0A9X1LAI1</accession>
<dbReference type="EMBL" id="JAJAQI010000060">
    <property type="protein sequence ID" value="MCB4824996.1"/>
    <property type="molecule type" value="Genomic_DNA"/>
</dbReference>
<protein>
    <recommendedName>
        <fullName evidence="6">Calcium-binding protein</fullName>
    </recommendedName>
</protein>
<dbReference type="PRINTS" id="PR00313">
    <property type="entry name" value="CABNDNGRPT"/>
</dbReference>
<keyword evidence="2" id="KW-0964">Secreted</keyword>
<sequence length="313" mass="31555">MVLARHPKAGARSWRGTAAMPCGPSNRRSAGREGDGLGCRGRAATADAWAGFMAGGCHRASNPLHSRREDDMAGVSRQGTLGNDVIITGNGSDTVHGDAITLTGRSRGGNDSIATRGGDDSVYGDAANLCDAAQGGSDFIWGGAGNDWLQGDSGVMLADACGGNDTLIGGGGNDTLWGDSFSLHERARGGNDILIGGSGDDLLWGDGNMPPPSVPGGATPSGGNDVLFGGFGDDRFVFTGAFGHDVIGDFAQGDDGLSIGAYPGGSLVNLGIEDVRLARIGQSTVLLVDADGTHGTITLAGFTGTLQASDFIT</sequence>
<proteinExistence type="predicted"/>
<dbReference type="GO" id="GO:0005509">
    <property type="term" value="F:calcium ion binding"/>
    <property type="evidence" value="ECO:0007669"/>
    <property type="project" value="InterPro"/>
</dbReference>
<evidence type="ECO:0000256" key="3">
    <source>
        <dbReference type="SAM" id="MobiDB-lite"/>
    </source>
</evidence>